<sequence>MGDLKTNGEIWQRNGAQNKLMGEQYDKNDKFDKISNKNSSANLKTIALIFVSLLLDLLAFTMILPLLPSLLDYYDKQEGHGTSLYGSLLGAVQSFQKLTGAPEKFSSVLFGGALGSMYSFLQFLTSPIVGSLSDAYGRKPMLLICLVTTAFAVSCMTSMAASQAPGAARGAVLGALRSLGALARAAGPLLASAVYWCSGAAVTYSIGSIILIVPAVMLFRLKA</sequence>
<accession>A0ACC0KHZ6</accession>
<evidence type="ECO:0000313" key="2">
    <source>
        <dbReference type="Proteomes" id="UP001064048"/>
    </source>
</evidence>
<dbReference type="Proteomes" id="UP001064048">
    <property type="component" value="Chromosome 6"/>
</dbReference>
<evidence type="ECO:0000313" key="1">
    <source>
        <dbReference type="EMBL" id="KAI8436094.1"/>
    </source>
</evidence>
<proteinExistence type="predicted"/>
<keyword evidence="2" id="KW-1185">Reference proteome</keyword>
<reference evidence="1 2" key="1">
    <citation type="journal article" date="2022" name="Genome Biol. Evol.">
        <title>The Spruce Budworm Genome: Reconstructing the Evolutionary History of Antifreeze Proteins.</title>
        <authorList>
            <person name="Beliveau C."/>
            <person name="Gagne P."/>
            <person name="Picq S."/>
            <person name="Vernygora O."/>
            <person name="Keeling C.I."/>
            <person name="Pinkney K."/>
            <person name="Doucet D."/>
            <person name="Wen F."/>
            <person name="Johnston J.S."/>
            <person name="Maaroufi H."/>
            <person name="Boyle B."/>
            <person name="Laroche J."/>
            <person name="Dewar K."/>
            <person name="Juretic N."/>
            <person name="Blackburn G."/>
            <person name="Nisole A."/>
            <person name="Brunet B."/>
            <person name="Brandao M."/>
            <person name="Lumley L."/>
            <person name="Duan J."/>
            <person name="Quan G."/>
            <person name="Lucarotti C.J."/>
            <person name="Roe A.D."/>
            <person name="Sperling F.A.H."/>
            <person name="Levesque R.C."/>
            <person name="Cusson M."/>
        </authorList>
    </citation>
    <scope>NUCLEOTIDE SEQUENCE [LARGE SCALE GENOMIC DNA]</scope>
    <source>
        <strain evidence="1">Glfc:IPQL:Cfum</strain>
    </source>
</reference>
<protein>
    <submittedName>
        <fullName evidence="1">Uncharacterized protein</fullName>
    </submittedName>
</protein>
<organism evidence="1 2">
    <name type="scientific">Choristoneura fumiferana</name>
    <name type="common">Spruce budworm moth</name>
    <name type="synonym">Archips fumiferana</name>
    <dbReference type="NCBI Taxonomy" id="7141"/>
    <lineage>
        <taxon>Eukaryota</taxon>
        <taxon>Metazoa</taxon>
        <taxon>Ecdysozoa</taxon>
        <taxon>Arthropoda</taxon>
        <taxon>Hexapoda</taxon>
        <taxon>Insecta</taxon>
        <taxon>Pterygota</taxon>
        <taxon>Neoptera</taxon>
        <taxon>Endopterygota</taxon>
        <taxon>Lepidoptera</taxon>
        <taxon>Glossata</taxon>
        <taxon>Ditrysia</taxon>
        <taxon>Tortricoidea</taxon>
        <taxon>Tortricidae</taxon>
        <taxon>Tortricinae</taxon>
        <taxon>Choristoneura</taxon>
    </lineage>
</organism>
<dbReference type="EMBL" id="CM046106">
    <property type="protein sequence ID" value="KAI8436094.1"/>
    <property type="molecule type" value="Genomic_DNA"/>
</dbReference>
<name>A0ACC0KHZ6_CHOFU</name>
<gene>
    <name evidence="1" type="ORF">MSG28_004201</name>
</gene>
<comment type="caution">
    <text evidence="1">The sequence shown here is derived from an EMBL/GenBank/DDBJ whole genome shotgun (WGS) entry which is preliminary data.</text>
</comment>